<accession>A0A7V4U456</accession>
<feature type="chain" id="PRO_5031505365" description="Alginate export domain-containing protein" evidence="1">
    <location>
        <begin position="21"/>
        <end position="486"/>
    </location>
</feature>
<organism evidence="2">
    <name type="scientific">Caldithrix abyssi</name>
    <dbReference type="NCBI Taxonomy" id="187145"/>
    <lineage>
        <taxon>Bacteria</taxon>
        <taxon>Pseudomonadati</taxon>
        <taxon>Calditrichota</taxon>
        <taxon>Calditrichia</taxon>
        <taxon>Calditrichales</taxon>
        <taxon>Calditrichaceae</taxon>
        <taxon>Caldithrix</taxon>
    </lineage>
</organism>
<dbReference type="EMBL" id="DRQG01000114">
    <property type="protein sequence ID" value="HGY56529.1"/>
    <property type="molecule type" value="Genomic_DNA"/>
</dbReference>
<keyword evidence="1" id="KW-0732">Signal</keyword>
<dbReference type="Gene3D" id="2.40.160.100">
    <property type="match status" value="1"/>
</dbReference>
<sequence length="486" mass="54302">MKKLFVTMMVVMLLSSSLWAVEFKIGGVYSAFAQSQHQFWLGKKTGGDTGFDYNDNYVVQMLRFRVEAAISDNLKAVTRFDMAQGWWGVDNIRRGVDRWGKTGASSLFDFKDTNFLFHVDQAYVAFKLNDMFAGRIGRMWYGYGHKMMVDNNYDGVQLDVNNVIGKKMTLSWAKVNENGDNLTDQQIGTADYRDADLYSIDVIGSNTDGSFSWNAFGFYYSDKSTADSNAFVPDGLQFFKTRFSPQISTLIALGFAAKYKVGKLTLDGEFNYLTGKDEINNTVHGAKQMWDINDGNLSGYNLYLNAKYAATDKVSVGGVLGLGSGDDDLTKGPGNVNKLRTSGFFYITEVWEDSIMPDEEGISPQGLGAPNVRAYRELENTTIVQLNTDIKIAKNLGGFLSYNYIMATQPVYEWTAEGTPNMNGKSSTSLGQEIDFRLKITPIEKLAFILRGGYFMPGDAAGYLINGTNKWMDNAWEMKGVVLYKF</sequence>
<evidence type="ECO:0000313" key="2">
    <source>
        <dbReference type="EMBL" id="HGY56529.1"/>
    </source>
</evidence>
<protein>
    <recommendedName>
        <fullName evidence="3">Alginate export domain-containing protein</fullName>
    </recommendedName>
</protein>
<dbReference type="SUPFAM" id="SSF56935">
    <property type="entry name" value="Porins"/>
    <property type="match status" value="1"/>
</dbReference>
<dbReference type="Proteomes" id="UP000885779">
    <property type="component" value="Unassembled WGS sequence"/>
</dbReference>
<evidence type="ECO:0008006" key="3">
    <source>
        <dbReference type="Google" id="ProtNLM"/>
    </source>
</evidence>
<name>A0A7V4U456_CALAY</name>
<feature type="signal peptide" evidence="1">
    <location>
        <begin position="1"/>
        <end position="20"/>
    </location>
</feature>
<proteinExistence type="predicted"/>
<comment type="caution">
    <text evidence="2">The sequence shown here is derived from an EMBL/GenBank/DDBJ whole genome shotgun (WGS) entry which is preliminary data.</text>
</comment>
<dbReference type="InterPro" id="IPR053728">
    <property type="entry name" value="Alginate_Permeability_Chnl"/>
</dbReference>
<dbReference type="AlphaFoldDB" id="A0A7V4U456"/>
<evidence type="ECO:0000256" key="1">
    <source>
        <dbReference type="SAM" id="SignalP"/>
    </source>
</evidence>
<gene>
    <name evidence="2" type="ORF">ENK44_12540</name>
</gene>
<reference evidence="2" key="1">
    <citation type="journal article" date="2020" name="mSystems">
        <title>Genome- and Community-Level Interaction Insights into Carbon Utilization and Element Cycling Functions of Hydrothermarchaeota in Hydrothermal Sediment.</title>
        <authorList>
            <person name="Zhou Z."/>
            <person name="Liu Y."/>
            <person name="Xu W."/>
            <person name="Pan J."/>
            <person name="Luo Z.H."/>
            <person name="Li M."/>
        </authorList>
    </citation>
    <scope>NUCLEOTIDE SEQUENCE [LARGE SCALE GENOMIC DNA]</scope>
    <source>
        <strain evidence="2">HyVt-577</strain>
    </source>
</reference>